<organism evidence="4 5">
    <name type="scientific">Acidithiobacillus caldus (strain ATCC 51756 / DSM 8584 / KU)</name>
    <dbReference type="NCBI Taxonomy" id="637389"/>
    <lineage>
        <taxon>Bacteria</taxon>
        <taxon>Pseudomonadati</taxon>
        <taxon>Pseudomonadota</taxon>
        <taxon>Acidithiobacillia</taxon>
        <taxon>Acidithiobacillales</taxon>
        <taxon>Acidithiobacillaceae</taxon>
        <taxon>Acidithiobacillus</taxon>
    </lineage>
</organism>
<evidence type="ECO:0000256" key="2">
    <source>
        <dbReference type="SAM" id="SignalP"/>
    </source>
</evidence>
<dbReference type="GO" id="GO:0046914">
    <property type="term" value="F:transition metal ion binding"/>
    <property type="evidence" value="ECO:0007669"/>
    <property type="project" value="TreeGrafter"/>
</dbReference>
<keyword evidence="2" id="KW-0732">Signal</keyword>
<dbReference type="PANTHER" id="PTHR30097:SF4">
    <property type="entry name" value="SLR6042 PROTEIN"/>
    <property type="match status" value="1"/>
</dbReference>
<reference evidence="4 5" key="1">
    <citation type="journal article" date="2009" name="J. Bacteriol.">
        <title>Draft genome sequence of the extremely acidophilic bacterium Acidithiobacillus caldus ATCC 51756 reveals metabolic versatility in the genus Acidithiobacillus.</title>
        <authorList>
            <person name="Valdes J."/>
            <person name="Quatrini R."/>
            <person name="Hallberg K."/>
            <person name="Dopson M."/>
            <person name="Valenzuela P.D."/>
            <person name="Holmes D.S."/>
        </authorList>
    </citation>
    <scope>NUCLEOTIDE SEQUENCE [LARGE SCALE GENOMIC DNA]</scope>
    <source>
        <strain evidence="5">ATCC 51756 / DSM 8584 / KU</strain>
    </source>
</reference>
<keyword evidence="1" id="KW-0813">Transport</keyword>
<dbReference type="AlphaFoldDB" id="A0A059ZWD6"/>
<proteinExistence type="predicted"/>
<dbReference type="KEGG" id="acz:Acaty_c0371"/>
<dbReference type="Gene3D" id="2.40.420.20">
    <property type="match status" value="1"/>
</dbReference>
<sequence>MQVFNRRPVAGVRPLALAVLLCTLSLGTNAALALPTEIPLSPDRQVALGLRLAPVQAASSRTLVLPAQAMVPVQNQWLVSSPTSAFVQAVLVDNGSSVRSGQPVLRLQGSDIALLQREASDALGRQQLAAAQLQRDEMLFKEGIIPLSRLQQSRLSAAESSRVLAERRLALQALGGSAGINGEAVLRAKGAGQVTELGVVPGQRVDPGQSLMRIVDVAALYLEMAVPVGQAGEIPVGARVEIPDSRTVGRIQSKSLSLGPGQEVRVRAKVERLGSLLAGQTVSAMVLLPVPAKSWRIPASAITQMENQSVVFVHQAKGFRVAPVEVQGRSNGEAVVTGALRQGEQVAAAGVIAIQTAAGEVHP</sequence>
<feature type="chain" id="PRO_5001581986" evidence="2">
    <location>
        <begin position="31"/>
        <end position="363"/>
    </location>
</feature>
<dbReference type="Pfam" id="PF25975">
    <property type="entry name" value="CzcB_C"/>
    <property type="match status" value="1"/>
</dbReference>
<dbReference type="EMBL" id="CP005986">
    <property type="protein sequence ID" value="AIA54261.1"/>
    <property type="molecule type" value="Genomic_DNA"/>
</dbReference>
<accession>A0A059ZWD6</accession>
<dbReference type="GO" id="GO:0030288">
    <property type="term" value="C:outer membrane-bounded periplasmic space"/>
    <property type="evidence" value="ECO:0007669"/>
    <property type="project" value="TreeGrafter"/>
</dbReference>
<dbReference type="RefSeq" id="WP_038471512.1">
    <property type="nucleotide sequence ID" value="NZ_CP005986.1"/>
</dbReference>
<dbReference type="GO" id="GO:0015679">
    <property type="term" value="P:plasma membrane copper ion transport"/>
    <property type="evidence" value="ECO:0007669"/>
    <property type="project" value="TreeGrafter"/>
</dbReference>
<dbReference type="Proteomes" id="UP000005522">
    <property type="component" value="Chromosome"/>
</dbReference>
<dbReference type="HOGENOM" id="CLU_018816_13_0_6"/>
<evidence type="ECO:0000256" key="1">
    <source>
        <dbReference type="ARBA" id="ARBA00022448"/>
    </source>
</evidence>
<feature type="domain" description="CzcB-like C-terminal circularly permuted SH3-like" evidence="3">
    <location>
        <begin position="297"/>
        <end position="350"/>
    </location>
</feature>
<dbReference type="InterPro" id="IPR051909">
    <property type="entry name" value="MFP_Cation_Efflux"/>
</dbReference>
<feature type="signal peptide" evidence="2">
    <location>
        <begin position="1"/>
        <end position="30"/>
    </location>
</feature>
<dbReference type="PANTHER" id="PTHR30097">
    <property type="entry name" value="CATION EFFLUX SYSTEM PROTEIN CUSB"/>
    <property type="match status" value="1"/>
</dbReference>
<protein>
    <submittedName>
        <fullName evidence="4">Putative Co/Zn/Cd efflux system membrane fusion protein</fullName>
    </submittedName>
</protein>
<dbReference type="Gene3D" id="2.40.50.100">
    <property type="match status" value="1"/>
</dbReference>
<evidence type="ECO:0000259" key="3">
    <source>
        <dbReference type="Pfam" id="PF25975"/>
    </source>
</evidence>
<gene>
    <name evidence="4" type="ORF">Acaty_c0371</name>
</gene>
<evidence type="ECO:0000313" key="4">
    <source>
        <dbReference type="EMBL" id="AIA54261.1"/>
    </source>
</evidence>
<evidence type="ECO:0000313" key="5">
    <source>
        <dbReference type="Proteomes" id="UP000005522"/>
    </source>
</evidence>
<dbReference type="GO" id="GO:0060003">
    <property type="term" value="P:copper ion export"/>
    <property type="evidence" value="ECO:0007669"/>
    <property type="project" value="TreeGrafter"/>
</dbReference>
<name>A0A059ZWD6_ACICK</name>
<dbReference type="eggNOG" id="COG0845">
    <property type="taxonomic scope" value="Bacteria"/>
</dbReference>
<dbReference type="InterPro" id="IPR058649">
    <property type="entry name" value="CzcB_C"/>
</dbReference>